<dbReference type="EMBL" id="OZ075115">
    <property type="protein sequence ID" value="CAL5064420.1"/>
    <property type="molecule type" value="Genomic_DNA"/>
</dbReference>
<feature type="compositionally biased region" description="Pro residues" evidence="1">
    <location>
        <begin position="22"/>
        <end position="34"/>
    </location>
</feature>
<feature type="region of interest" description="Disordered" evidence="1">
    <location>
        <begin position="508"/>
        <end position="532"/>
    </location>
</feature>
<feature type="compositionally biased region" description="Polar residues" evidence="1">
    <location>
        <begin position="160"/>
        <end position="177"/>
    </location>
</feature>
<reference evidence="3" key="1">
    <citation type="submission" date="2024-10" db="EMBL/GenBank/DDBJ databases">
        <authorList>
            <person name="Ryan C."/>
        </authorList>
    </citation>
    <scope>NUCLEOTIDE SEQUENCE [LARGE SCALE GENOMIC DNA]</scope>
</reference>
<dbReference type="Pfam" id="PF14303">
    <property type="entry name" value="NAM-associated"/>
    <property type="match status" value="1"/>
</dbReference>
<evidence type="ECO:0000313" key="4">
    <source>
        <dbReference type="Proteomes" id="UP001497457"/>
    </source>
</evidence>
<evidence type="ECO:0000313" key="3">
    <source>
        <dbReference type="EMBL" id="CAL5064420.1"/>
    </source>
</evidence>
<feature type="region of interest" description="Disordered" evidence="1">
    <location>
        <begin position="141"/>
        <end position="177"/>
    </location>
</feature>
<name>A0ABC9EWZ2_9POAL</name>
<keyword evidence="4" id="KW-1185">Reference proteome</keyword>
<proteinExistence type="predicted"/>
<dbReference type="AlphaFoldDB" id="A0ABC9EWZ2"/>
<feature type="region of interest" description="Disordered" evidence="1">
    <location>
        <begin position="1"/>
        <end position="94"/>
    </location>
</feature>
<accession>A0ABC9EWZ2</accession>
<dbReference type="Proteomes" id="UP001497457">
    <property type="component" value="Chromosome 5rd"/>
</dbReference>
<protein>
    <recommendedName>
        <fullName evidence="2">No apical meristem-associated C-terminal domain-containing protein</fullName>
    </recommendedName>
</protein>
<dbReference type="PANTHER" id="PTHR45125">
    <property type="entry name" value="F21J9.4-RELATED"/>
    <property type="match status" value="1"/>
</dbReference>
<dbReference type="InterPro" id="IPR029466">
    <property type="entry name" value="NAM-associated_C"/>
</dbReference>
<gene>
    <name evidence="3" type="ORF">URODEC1_LOCUS99460</name>
</gene>
<evidence type="ECO:0000256" key="1">
    <source>
        <dbReference type="SAM" id="MobiDB-lite"/>
    </source>
</evidence>
<sequence>MAGSAPLGDGGPAWGTGRDGTRPPPPRLAGPPLPCSISGDGRPPRPAAPTSTSKKRRSSFVAPTGPAAPRPGGGLPRQDLGGGLHPGGVRPRNVPDAALAPGAFVPRQLFDAPPPGPRLPSPPRHEAPVDRPLHHGSVFTGVGRKAPTPSFSEPAHLPSHQVQKTSMEAASTASDTRITASTTSIQDNGNYFSSYSMPFSELSPTSTAENTLQNPMGSSSQSYVAMLTQDSEADLQVLTQAPIPFVSDSGSSKGRRGNYNHNEDIQLCWSWMAITFDPRIGCDQSKDTYWNRIAQHYHVNKTFDSGRNATSLEKRWNGIQRECVRFQECVEKIERLRPSGVPHTEYINLAQKSYDETKGFPYIHCWTEVRHTEKFQNVYEAMMQAQGKWQSKAKESGNASLSQQEAHEDECAPSERPPGRKQSKQKQKRNDGEDEYALQLATFIQMKAEEQKKREERWKAEKELEERKLLWDQEQKIMFCDMSNMDESQRAYVKATRLQIAAAKVASVKASGGASTSEQGSGGDAEEAESLM</sequence>
<evidence type="ECO:0000259" key="2">
    <source>
        <dbReference type="Pfam" id="PF14303"/>
    </source>
</evidence>
<feature type="compositionally biased region" description="Gly residues" evidence="1">
    <location>
        <begin position="71"/>
        <end position="86"/>
    </location>
</feature>
<organism evidence="3 4">
    <name type="scientific">Urochloa decumbens</name>
    <dbReference type="NCBI Taxonomy" id="240449"/>
    <lineage>
        <taxon>Eukaryota</taxon>
        <taxon>Viridiplantae</taxon>
        <taxon>Streptophyta</taxon>
        <taxon>Embryophyta</taxon>
        <taxon>Tracheophyta</taxon>
        <taxon>Spermatophyta</taxon>
        <taxon>Magnoliopsida</taxon>
        <taxon>Liliopsida</taxon>
        <taxon>Poales</taxon>
        <taxon>Poaceae</taxon>
        <taxon>PACMAD clade</taxon>
        <taxon>Panicoideae</taxon>
        <taxon>Panicodae</taxon>
        <taxon>Paniceae</taxon>
        <taxon>Melinidinae</taxon>
        <taxon>Urochloa</taxon>
    </lineage>
</organism>
<dbReference type="PANTHER" id="PTHR45125:SF28">
    <property type="entry name" value="OS02G0603500 PROTEIN"/>
    <property type="match status" value="1"/>
</dbReference>
<feature type="domain" description="No apical meristem-associated C-terminal" evidence="2">
    <location>
        <begin position="358"/>
        <end position="500"/>
    </location>
</feature>
<feature type="compositionally biased region" description="Gly residues" evidence="1">
    <location>
        <begin position="8"/>
        <end position="18"/>
    </location>
</feature>
<feature type="region of interest" description="Disordered" evidence="1">
    <location>
        <begin position="390"/>
        <end position="433"/>
    </location>
</feature>